<dbReference type="SMART" id="SM00382">
    <property type="entry name" value="AAA"/>
    <property type="match status" value="2"/>
</dbReference>
<accession>A0A940PUW4</accession>
<feature type="region of interest" description="Disordered" evidence="3">
    <location>
        <begin position="282"/>
        <end position="324"/>
    </location>
</feature>
<protein>
    <submittedName>
        <fullName evidence="5">ATPase subunit of ABC transporter with duplicated ATPase domains</fullName>
    </submittedName>
</protein>
<proteinExistence type="predicted"/>
<dbReference type="Pfam" id="PF00005">
    <property type="entry name" value="ABC_tran"/>
    <property type="match status" value="2"/>
</dbReference>
<dbReference type="PANTHER" id="PTHR42855">
    <property type="entry name" value="ABC TRANSPORTER ATP-BINDING SUBUNIT"/>
    <property type="match status" value="1"/>
</dbReference>
<dbReference type="Proteomes" id="UP000675163">
    <property type="component" value="Unassembled WGS sequence"/>
</dbReference>
<name>A0A940PUW4_9MICO</name>
<dbReference type="InterPro" id="IPR051309">
    <property type="entry name" value="ABCF_ATPase"/>
</dbReference>
<dbReference type="RefSeq" id="WP_209704731.1">
    <property type="nucleotide sequence ID" value="NZ_JAFIDA010000001.1"/>
</dbReference>
<reference evidence="5" key="1">
    <citation type="submission" date="2021-02" db="EMBL/GenBank/DDBJ databases">
        <title>Sequencing the genomes of 1000 actinobacteria strains.</title>
        <authorList>
            <person name="Klenk H.-P."/>
        </authorList>
    </citation>
    <scope>NUCLEOTIDE SEQUENCE</scope>
    <source>
        <strain evidence="5">DSM 22850</strain>
    </source>
</reference>
<evidence type="ECO:0000256" key="1">
    <source>
        <dbReference type="ARBA" id="ARBA00022741"/>
    </source>
</evidence>
<dbReference type="InterPro" id="IPR003439">
    <property type="entry name" value="ABC_transporter-like_ATP-bd"/>
</dbReference>
<dbReference type="FunFam" id="3.40.50.300:FF:000011">
    <property type="entry name" value="Putative ABC transporter ATP-binding component"/>
    <property type="match status" value="1"/>
</dbReference>
<dbReference type="CDD" id="cd03221">
    <property type="entry name" value="ABCF_EF-3"/>
    <property type="match status" value="2"/>
</dbReference>
<dbReference type="SUPFAM" id="SSF52540">
    <property type="entry name" value="P-loop containing nucleoside triphosphate hydrolases"/>
    <property type="match status" value="2"/>
</dbReference>
<dbReference type="GO" id="GO:0016887">
    <property type="term" value="F:ATP hydrolysis activity"/>
    <property type="evidence" value="ECO:0007669"/>
    <property type="project" value="InterPro"/>
</dbReference>
<keyword evidence="1" id="KW-0547">Nucleotide-binding</keyword>
<evidence type="ECO:0000313" key="5">
    <source>
        <dbReference type="EMBL" id="MBP1325734.1"/>
    </source>
</evidence>
<evidence type="ECO:0000259" key="4">
    <source>
        <dbReference type="PROSITE" id="PS50893"/>
    </source>
</evidence>
<gene>
    <name evidence="5" type="ORF">JOF28_000966</name>
</gene>
<dbReference type="Gene3D" id="3.40.50.300">
    <property type="entry name" value="P-loop containing nucleotide triphosphate hydrolases"/>
    <property type="match status" value="2"/>
</dbReference>
<evidence type="ECO:0000313" key="6">
    <source>
        <dbReference type="Proteomes" id="UP000675163"/>
    </source>
</evidence>
<organism evidence="5 6">
    <name type="scientific">Leucobacter exalbidus</name>
    <dbReference type="NCBI Taxonomy" id="662960"/>
    <lineage>
        <taxon>Bacteria</taxon>
        <taxon>Bacillati</taxon>
        <taxon>Actinomycetota</taxon>
        <taxon>Actinomycetes</taxon>
        <taxon>Micrococcales</taxon>
        <taxon>Microbacteriaceae</taxon>
        <taxon>Leucobacter</taxon>
    </lineage>
</organism>
<comment type="caution">
    <text evidence="5">The sequence shown here is derived from an EMBL/GenBank/DDBJ whole genome shotgun (WGS) entry which is preliminary data.</text>
</comment>
<sequence length="552" mass="59243">MTATLVAEGISGGYAHRTLFENVQLTVAPGDVIGVVGVNGAGKSTLLRILAGALAPQAGVVHRAPTDAFIGWLPQEHERVEGETVAGYIARRTGCAQATTDMDEAAVALGDTSPRKPGEADPADVYNTALDRWLASGAADLEERVPAVLEELGLTHIGAESLMTGLSGGQAARVGLAALKLSRFDIVLLDEPTNDLDFAGLEQLEAFVSGLRGGVVLVSHDREFLARCVTSVFELDLAQGRSTLFGGGYDAFLQEREVARQHRRDEYEQFASTKADLVSRARTQREWSSQGVRNAMKKAPDSDKLRRKAASESSEKQAQKVRQMESRIRRLDEVEEPRKEWKLEFTIGAAPRSSSVVAILNAAEVTQGDFTLGPISLQLNAGERVGITGPNGAGKSTLLRLLLGRQEPSSGSASLGSSIAIGEVDQARAKFTGPLPLAAVFENEVPEYASGEVRTLLAKFGLKADHVNRAAGELSPGERTRAGLALLQARGVNVLVLDEPTNHLDLPAIEQLEEALESYEGALLLVTHDRRMLDSVQLTRRWHVEAGKVTEL</sequence>
<feature type="compositionally biased region" description="Basic and acidic residues" evidence="3">
    <location>
        <begin position="298"/>
        <end position="324"/>
    </location>
</feature>
<dbReference type="InterPro" id="IPR003593">
    <property type="entry name" value="AAA+_ATPase"/>
</dbReference>
<keyword evidence="6" id="KW-1185">Reference proteome</keyword>
<evidence type="ECO:0000256" key="3">
    <source>
        <dbReference type="SAM" id="MobiDB-lite"/>
    </source>
</evidence>
<feature type="domain" description="ABC transporter" evidence="4">
    <location>
        <begin position="5"/>
        <end position="271"/>
    </location>
</feature>
<feature type="domain" description="ABC transporter" evidence="4">
    <location>
        <begin position="357"/>
        <end position="552"/>
    </location>
</feature>
<dbReference type="EMBL" id="JAFIDA010000001">
    <property type="protein sequence ID" value="MBP1325734.1"/>
    <property type="molecule type" value="Genomic_DNA"/>
</dbReference>
<dbReference type="GO" id="GO:0005524">
    <property type="term" value="F:ATP binding"/>
    <property type="evidence" value="ECO:0007669"/>
    <property type="project" value="UniProtKB-KW"/>
</dbReference>
<keyword evidence="2" id="KW-0067">ATP-binding</keyword>
<dbReference type="AlphaFoldDB" id="A0A940PUW4"/>
<dbReference type="PROSITE" id="PS50893">
    <property type="entry name" value="ABC_TRANSPORTER_2"/>
    <property type="match status" value="2"/>
</dbReference>
<dbReference type="InterPro" id="IPR027417">
    <property type="entry name" value="P-loop_NTPase"/>
</dbReference>
<evidence type="ECO:0000256" key="2">
    <source>
        <dbReference type="ARBA" id="ARBA00022840"/>
    </source>
</evidence>
<dbReference type="PANTHER" id="PTHR42855:SF1">
    <property type="entry name" value="ABC TRANSPORTER DOMAIN-CONTAINING PROTEIN"/>
    <property type="match status" value="1"/>
</dbReference>